<gene>
    <name evidence="1" type="ORF">NCTC12126_01072</name>
</gene>
<dbReference type="EMBL" id="CAADIW010000005">
    <property type="protein sequence ID" value="VFS14998.1"/>
    <property type="molecule type" value="Genomic_DNA"/>
</dbReference>
<dbReference type="Proteomes" id="UP000351155">
    <property type="component" value="Unassembled WGS sequence"/>
</dbReference>
<reference evidence="1 2" key="1">
    <citation type="submission" date="2019-03" db="EMBL/GenBank/DDBJ databases">
        <authorList>
            <consortium name="Pathogen Informatics"/>
        </authorList>
    </citation>
    <scope>NUCLEOTIDE SEQUENCE [LARGE SCALE GENOMIC DNA]</scope>
    <source>
        <strain evidence="1 2">NCTC12126</strain>
    </source>
</reference>
<evidence type="ECO:0000313" key="2">
    <source>
        <dbReference type="Proteomes" id="UP000351155"/>
    </source>
</evidence>
<protein>
    <submittedName>
        <fullName evidence="1">Uncharacterized protein</fullName>
    </submittedName>
</protein>
<name>A0A484WSS1_9ENTR</name>
<evidence type="ECO:0000313" key="1">
    <source>
        <dbReference type="EMBL" id="VFS14998.1"/>
    </source>
</evidence>
<proteinExistence type="predicted"/>
<dbReference type="AlphaFoldDB" id="A0A484WSS1"/>
<sequence length="65" mass="6996">MSTSPFSRTPSVAVLDNRGLTVRDIAYPAIRIPRTSRMSTSPAISSAAAVFSRRALTRACMRPDG</sequence>
<organism evidence="1 2">
    <name type="scientific">Enterobacter cancerogenus</name>
    <dbReference type="NCBI Taxonomy" id="69218"/>
    <lineage>
        <taxon>Bacteria</taxon>
        <taxon>Pseudomonadati</taxon>
        <taxon>Pseudomonadota</taxon>
        <taxon>Gammaproteobacteria</taxon>
        <taxon>Enterobacterales</taxon>
        <taxon>Enterobacteriaceae</taxon>
        <taxon>Enterobacter</taxon>
        <taxon>Enterobacter cloacae complex</taxon>
    </lineage>
</organism>
<accession>A0A484WSS1</accession>